<comment type="similarity">
    <text evidence="1">Belongs to the peptidase M20A family.</text>
</comment>
<organism evidence="7 8">
    <name type="scientific">Anaeromyxobacter paludicola</name>
    <dbReference type="NCBI Taxonomy" id="2918171"/>
    <lineage>
        <taxon>Bacteria</taxon>
        <taxon>Pseudomonadati</taxon>
        <taxon>Myxococcota</taxon>
        <taxon>Myxococcia</taxon>
        <taxon>Myxococcales</taxon>
        <taxon>Cystobacterineae</taxon>
        <taxon>Anaeromyxobacteraceae</taxon>
        <taxon>Anaeromyxobacter</taxon>
    </lineage>
</organism>
<dbReference type="Pfam" id="PF01546">
    <property type="entry name" value="Peptidase_M20"/>
    <property type="match status" value="1"/>
</dbReference>
<protein>
    <submittedName>
        <fullName evidence="7">Peptidase M20</fullName>
    </submittedName>
</protein>
<dbReference type="NCBIfam" id="NF006113">
    <property type="entry name" value="PRK08262.1-4"/>
    <property type="match status" value="1"/>
</dbReference>
<dbReference type="SUPFAM" id="SSF55031">
    <property type="entry name" value="Bacterial exopeptidase dimerisation domain"/>
    <property type="match status" value="1"/>
</dbReference>
<proteinExistence type="inferred from homology"/>
<evidence type="ECO:0000256" key="1">
    <source>
        <dbReference type="ARBA" id="ARBA00006247"/>
    </source>
</evidence>
<feature type="domain" description="Peptidase M20 dimerisation" evidence="6">
    <location>
        <begin position="206"/>
        <end position="349"/>
    </location>
</feature>
<keyword evidence="2" id="KW-0645">Protease</keyword>
<evidence type="ECO:0000256" key="2">
    <source>
        <dbReference type="ARBA" id="ARBA00022670"/>
    </source>
</evidence>
<gene>
    <name evidence="7" type="ORF">AMPC_01520</name>
</gene>
<dbReference type="SUPFAM" id="SSF53187">
    <property type="entry name" value="Zn-dependent exopeptidases"/>
    <property type="match status" value="1"/>
</dbReference>
<evidence type="ECO:0000313" key="8">
    <source>
        <dbReference type="Proteomes" id="UP001162734"/>
    </source>
</evidence>
<sequence length="466" mass="48987">MTSARPARARAATGAAERLSQAIRVRTVSAGDGAAPAEGAFAAFRDLLVASYPRAHETLAREVLGDGALLYAWPGAEPGLEPLLLLAHQDVVPVEAGTEADWSHPPFAGEVAGGFVWGRGALDDKAAVVAIFEAIESLVAEGFAPRRTVLVALGTDEEVGGAGGAAAIARTLRARGVRLAYALDEGLLVTEGILPGLAAPVALVGIAEKGMLTLELSVRAAGGHASMPPRRTAAGILALALARLERRPLPARLRGAGRAMLEALAPHLPGPARLALANLWAFEPLVRAALERRPETAALLRTTVAPTLLQAGVKENVLPATARAVLNVRVLPGESLAGVRRRIEEVVRDARVSLRVLEQGSEPSATSSVRSPGWRHLEGAIRACFPEVVVAPSLVLAAADSRHFRDLAGDVYHFRPWQLRAPDLPRIHGTDERIGVADLDRGVAFFRRLLREELPAAPPPASGGAR</sequence>
<evidence type="ECO:0000256" key="3">
    <source>
        <dbReference type="ARBA" id="ARBA00022723"/>
    </source>
</evidence>
<name>A0ABN6N1F4_9BACT</name>
<keyword evidence="8" id="KW-1185">Reference proteome</keyword>
<dbReference type="Gene3D" id="3.40.630.10">
    <property type="entry name" value="Zn peptidases"/>
    <property type="match status" value="1"/>
</dbReference>
<dbReference type="InterPro" id="IPR036264">
    <property type="entry name" value="Bact_exopeptidase_dim_dom"/>
</dbReference>
<accession>A0ABN6N1F4</accession>
<evidence type="ECO:0000256" key="5">
    <source>
        <dbReference type="ARBA" id="ARBA00022833"/>
    </source>
</evidence>
<dbReference type="InterPro" id="IPR011650">
    <property type="entry name" value="Peptidase_M20_dimer"/>
</dbReference>
<dbReference type="PROSITE" id="PS00758">
    <property type="entry name" value="ARGE_DAPE_CPG2_1"/>
    <property type="match status" value="1"/>
</dbReference>
<dbReference type="InterPro" id="IPR001261">
    <property type="entry name" value="ArgE/DapE_CS"/>
</dbReference>
<keyword evidence="4" id="KW-0378">Hydrolase</keyword>
<dbReference type="Gene3D" id="1.10.150.900">
    <property type="match status" value="1"/>
</dbReference>
<keyword evidence="3" id="KW-0479">Metal-binding</keyword>
<evidence type="ECO:0000313" key="7">
    <source>
        <dbReference type="EMBL" id="BDG07039.1"/>
    </source>
</evidence>
<evidence type="ECO:0000256" key="4">
    <source>
        <dbReference type="ARBA" id="ARBA00022801"/>
    </source>
</evidence>
<dbReference type="Gene3D" id="3.30.70.360">
    <property type="match status" value="1"/>
</dbReference>
<dbReference type="PANTHER" id="PTHR45962">
    <property type="entry name" value="N-FATTY-ACYL-AMINO ACID SYNTHASE/HYDROLASE PM20D1"/>
    <property type="match status" value="1"/>
</dbReference>
<dbReference type="Proteomes" id="UP001162734">
    <property type="component" value="Chromosome"/>
</dbReference>
<dbReference type="PANTHER" id="PTHR45962:SF1">
    <property type="entry name" value="N-FATTY-ACYL-AMINO ACID SYNTHASE_HYDROLASE PM20D1"/>
    <property type="match status" value="1"/>
</dbReference>
<dbReference type="EMBL" id="AP025592">
    <property type="protein sequence ID" value="BDG07039.1"/>
    <property type="molecule type" value="Genomic_DNA"/>
</dbReference>
<keyword evidence="5" id="KW-0862">Zinc</keyword>
<dbReference type="InterPro" id="IPR002933">
    <property type="entry name" value="Peptidase_M20"/>
</dbReference>
<dbReference type="PIRSF" id="PIRSF036696">
    <property type="entry name" value="ACY-1"/>
    <property type="match status" value="1"/>
</dbReference>
<dbReference type="InterPro" id="IPR047177">
    <property type="entry name" value="Pept_M20A"/>
</dbReference>
<dbReference type="RefSeq" id="WP_248343619.1">
    <property type="nucleotide sequence ID" value="NZ_AP025592.1"/>
</dbReference>
<evidence type="ECO:0000259" key="6">
    <source>
        <dbReference type="Pfam" id="PF07687"/>
    </source>
</evidence>
<dbReference type="Pfam" id="PF07687">
    <property type="entry name" value="M20_dimer"/>
    <property type="match status" value="1"/>
</dbReference>
<reference evidence="8" key="1">
    <citation type="journal article" date="2022" name="Int. J. Syst. Evol. Microbiol.">
        <title>Anaeromyxobacter oryzae sp. nov., Anaeromyxobacter diazotrophicus sp. nov. and Anaeromyxobacter paludicola sp. nov., isolated from paddy soils.</title>
        <authorList>
            <person name="Itoh H."/>
            <person name="Xu Z."/>
            <person name="Mise K."/>
            <person name="Masuda Y."/>
            <person name="Ushijima N."/>
            <person name="Hayakawa C."/>
            <person name="Shiratori Y."/>
            <person name="Senoo K."/>
        </authorList>
    </citation>
    <scope>NUCLEOTIDE SEQUENCE [LARGE SCALE GENOMIC DNA]</scope>
    <source>
        <strain evidence="8">Red630</strain>
    </source>
</reference>